<dbReference type="EMBL" id="BPVZ01000037">
    <property type="protein sequence ID" value="GKV13109.1"/>
    <property type="molecule type" value="Genomic_DNA"/>
</dbReference>
<reference evidence="1 2" key="1">
    <citation type="journal article" date="2021" name="Commun. Biol.">
        <title>The genome of Shorea leprosula (Dipterocarpaceae) highlights the ecological relevance of drought in aseasonal tropical rainforests.</title>
        <authorList>
            <person name="Ng K.K.S."/>
            <person name="Kobayashi M.J."/>
            <person name="Fawcett J.A."/>
            <person name="Hatakeyama M."/>
            <person name="Paape T."/>
            <person name="Ng C.H."/>
            <person name="Ang C.C."/>
            <person name="Tnah L.H."/>
            <person name="Lee C.T."/>
            <person name="Nishiyama T."/>
            <person name="Sese J."/>
            <person name="O'Brien M.J."/>
            <person name="Copetti D."/>
            <person name="Mohd Noor M.I."/>
            <person name="Ong R.C."/>
            <person name="Putra M."/>
            <person name="Sireger I.Z."/>
            <person name="Indrioko S."/>
            <person name="Kosugi Y."/>
            <person name="Izuno A."/>
            <person name="Isagi Y."/>
            <person name="Lee S.L."/>
            <person name="Shimizu K.K."/>
        </authorList>
    </citation>
    <scope>NUCLEOTIDE SEQUENCE [LARGE SCALE GENOMIC DNA]</scope>
    <source>
        <strain evidence="1">214</strain>
    </source>
</reference>
<dbReference type="PANTHER" id="PTHR33116:SF70">
    <property type="entry name" value="NON-LTR RETROELEMENT REVERSE TRANSCRIPTASE-LIKE PROTEIN"/>
    <property type="match status" value="1"/>
</dbReference>
<dbReference type="PANTHER" id="PTHR33116">
    <property type="entry name" value="REVERSE TRANSCRIPTASE ZINC-BINDING DOMAIN-CONTAINING PROTEIN-RELATED-RELATED"/>
    <property type="match status" value="1"/>
</dbReference>
<sequence>MEEDLWFMKSRSNWIVDGDKNSKFFHLSTIKHRNHNRIHGLRISDEEWITDPQGVANLIRNHFMHLFSLSLDHSFHDSFVSLGVNPSGSLDLSCLEGIPNVQEIKSALFCLKAFKAPGPDGLHPAFFQKMWESRTDSFTPSRGICQGDPLSPYIFILCMEYLSIKLSTDMSSGKASRENCQYLNNVLHFFCERSGQKINKEKSRILFSRNVDSNTRDLLSSLLGFRHTNDLGKYLGIPISAKKASKDNCSFILDKIRAKLSGWKSKFFSMAGD</sequence>
<name>A0AAV5JNZ1_9ROSI</name>
<evidence type="ECO:0008006" key="3">
    <source>
        <dbReference type="Google" id="ProtNLM"/>
    </source>
</evidence>
<evidence type="ECO:0000313" key="2">
    <source>
        <dbReference type="Proteomes" id="UP001054252"/>
    </source>
</evidence>
<proteinExistence type="predicted"/>
<protein>
    <recommendedName>
        <fullName evidence="3">Reverse transcriptase domain-containing protein</fullName>
    </recommendedName>
</protein>
<organism evidence="1 2">
    <name type="scientific">Rubroshorea leprosula</name>
    <dbReference type="NCBI Taxonomy" id="152421"/>
    <lineage>
        <taxon>Eukaryota</taxon>
        <taxon>Viridiplantae</taxon>
        <taxon>Streptophyta</taxon>
        <taxon>Embryophyta</taxon>
        <taxon>Tracheophyta</taxon>
        <taxon>Spermatophyta</taxon>
        <taxon>Magnoliopsida</taxon>
        <taxon>eudicotyledons</taxon>
        <taxon>Gunneridae</taxon>
        <taxon>Pentapetalae</taxon>
        <taxon>rosids</taxon>
        <taxon>malvids</taxon>
        <taxon>Malvales</taxon>
        <taxon>Dipterocarpaceae</taxon>
        <taxon>Rubroshorea</taxon>
    </lineage>
</organism>
<comment type="caution">
    <text evidence="1">The sequence shown here is derived from an EMBL/GenBank/DDBJ whole genome shotgun (WGS) entry which is preliminary data.</text>
</comment>
<gene>
    <name evidence="1" type="ORF">SLEP1_g24176</name>
</gene>
<evidence type="ECO:0000313" key="1">
    <source>
        <dbReference type="EMBL" id="GKV13109.1"/>
    </source>
</evidence>
<keyword evidence="2" id="KW-1185">Reference proteome</keyword>
<dbReference type="Proteomes" id="UP001054252">
    <property type="component" value="Unassembled WGS sequence"/>
</dbReference>
<dbReference type="AlphaFoldDB" id="A0AAV5JNZ1"/>
<accession>A0AAV5JNZ1</accession>